<dbReference type="EMBL" id="JBGFUD010000591">
    <property type="protein sequence ID" value="MFH4974851.1"/>
    <property type="molecule type" value="Genomic_DNA"/>
</dbReference>
<proteinExistence type="predicted"/>
<dbReference type="AlphaFoldDB" id="A0ABD6E6R4"/>
<keyword evidence="1" id="KW-1133">Transmembrane helix</keyword>
<comment type="caution">
    <text evidence="2">The sequence shown here is derived from an EMBL/GenBank/DDBJ whole genome shotgun (WGS) entry which is preliminary data.</text>
</comment>
<keyword evidence="1" id="KW-0812">Transmembrane</keyword>
<dbReference type="PANTHER" id="PTHR34651:SF1">
    <property type="entry name" value="SIMILAR TO ENSANGP00000021391"/>
    <property type="match status" value="1"/>
</dbReference>
<evidence type="ECO:0008006" key="4">
    <source>
        <dbReference type="Google" id="ProtNLM"/>
    </source>
</evidence>
<keyword evidence="1" id="KW-0472">Membrane</keyword>
<organism evidence="2 3">
    <name type="scientific">Gnathostoma spinigerum</name>
    <dbReference type="NCBI Taxonomy" id="75299"/>
    <lineage>
        <taxon>Eukaryota</taxon>
        <taxon>Metazoa</taxon>
        <taxon>Ecdysozoa</taxon>
        <taxon>Nematoda</taxon>
        <taxon>Chromadorea</taxon>
        <taxon>Rhabditida</taxon>
        <taxon>Spirurina</taxon>
        <taxon>Gnathostomatomorpha</taxon>
        <taxon>Gnathostomatoidea</taxon>
        <taxon>Gnathostomatidae</taxon>
        <taxon>Gnathostoma</taxon>
    </lineage>
</organism>
<sequence>MLLYTLLVAPYRKYLNPFYSGRPLASEVLKAYLRQRSYPSWTSFFVAYRHVQDDSFGEKHFNFAVDGYNYQVLRIGCFPFIKYHCTKRAYSDLSLENSLFKLLTVINLGIPCLLYGIAAVFLIKHTEYVIISPSEKKVPINFLIREEHS</sequence>
<evidence type="ECO:0000313" key="2">
    <source>
        <dbReference type="EMBL" id="MFH4974851.1"/>
    </source>
</evidence>
<dbReference type="Pfam" id="PF15031">
    <property type="entry name" value="DUF4528"/>
    <property type="match status" value="1"/>
</dbReference>
<dbReference type="InterPro" id="IPR029245">
    <property type="entry name" value="DUF4528"/>
</dbReference>
<feature type="transmembrane region" description="Helical" evidence="1">
    <location>
        <begin position="102"/>
        <end position="123"/>
    </location>
</feature>
<dbReference type="Proteomes" id="UP001608902">
    <property type="component" value="Unassembled WGS sequence"/>
</dbReference>
<gene>
    <name evidence="2" type="ORF">AB6A40_001560</name>
</gene>
<evidence type="ECO:0000313" key="3">
    <source>
        <dbReference type="Proteomes" id="UP001608902"/>
    </source>
</evidence>
<name>A0ABD6E6R4_9BILA</name>
<accession>A0ABD6E6R4</accession>
<keyword evidence="3" id="KW-1185">Reference proteome</keyword>
<evidence type="ECO:0000256" key="1">
    <source>
        <dbReference type="SAM" id="Phobius"/>
    </source>
</evidence>
<protein>
    <recommendedName>
        <fullName evidence="4">Maturase K</fullName>
    </recommendedName>
</protein>
<reference evidence="2 3" key="1">
    <citation type="submission" date="2024-08" db="EMBL/GenBank/DDBJ databases">
        <title>Gnathostoma spinigerum genome.</title>
        <authorList>
            <person name="Gonzalez-Bertolin B."/>
            <person name="Monzon S."/>
            <person name="Zaballos A."/>
            <person name="Jimenez P."/>
            <person name="Dekumyoy P."/>
            <person name="Varona S."/>
            <person name="Cuesta I."/>
            <person name="Sumanam S."/>
            <person name="Adisakwattana P."/>
            <person name="Gasser R.B."/>
            <person name="Hernandez-Gonzalez A."/>
            <person name="Young N.D."/>
            <person name="Perteguer M.J."/>
        </authorList>
    </citation>
    <scope>NUCLEOTIDE SEQUENCE [LARGE SCALE GENOMIC DNA]</scope>
    <source>
        <strain evidence="2">AL3</strain>
        <tissue evidence="2">Liver</tissue>
    </source>
</reference>
<dbReference type="PANTHER" id="PTHR34651">
    <property type="entry name" value="SIMILAR TO ENSANGP00000021391"/>
    <property type="match status" value="1"/>
</dbReference>